<gene>
    <name evidence="2" type="ORF">BOKJ2_LOCUS8303</name>
</gene>
<feature type="compositionally biased region" description="Basic and acidic residues" evidence="1">
    <location>
        <begin position="1582"/>
        <end position="1591"/>
    </location>
</feature>
<feature type="region of interest" description="Disordered" evidence="1">
    <location>
        <begin position="1671"/>
        <end position="1717"/>
    </location>
</feature>
<feature type="region of interest" description="Disordered" evidence="1">
    <location>
        <begin position="3761"/>
        <end position="3862"/>
    </location>
</feature>
<organism evidence="2 3">
    <name type="scientific">Bursaphelenchus okinawaensis</name>
    <dbReference type="NCBI Taxonomy" id="465554"/>
    <lineage>
        <taxon>Eukaryota</taxon>
        <taxon>Metazoa</taxon>
        <taxon>Ecdysozoa</taxon>
        <taxon>Nematoda</taxon>
        <taxon>Chromadorea</taxon>
        <taxon>Rhabditida</taxon>
        <taxon>Tylenchina</taxon>
        <taxon>Tylenchomorpha</taxon>
        <taxon>Aphelenchoidea</taxon>
        <taxon>Aphelenchoididae</taxon>
        <taxon>Bursaphelenchus</taxon>
    </lineage>
</organism>
<feature type="compositionally biased region" description="Basic and acidic residues" evidence="1">
    <location>
        <begin position="2829"/>
        <end position="2852"/>
    </location>
</feature>
<proteinExistence type="predicted"/>
<feature type="compositionally biased region" description="Basic and acidic residues" evidence="1">
    <location>
        <begin position="3657"/>
        <end position="3680"/>
    </location>
</feature>
<feature type="compositionally biased region" description="Basic and acidic residues" evidence="1">
    <location>
        <begin position="2397"/>
        <end position="2420"/>
    </location>
</feature>
<feature type="region of interest" description="Disordered" evidence="1">
    <location>
        <begin position="1353"/>
        <end position="1399"/>
    </location>
</feature>
<feature type="compositionally biased region" description="Basic and acidic residues" evidence="1">
    <location>
        <begin position="3142"/>
        <end position="3165"/>
    </location>
</feature>
<feature type="compositionally biased region" description="Basic and acidic residues" evidence="1">
    <location>
        <begin position="3842"/>
        <end position="3851"/>
    </location>
</feature>
<feature type="compositionally biased region" description="Basic and acidic residues" evidence="1">
    <location>
        <begin position="609"/>
        <end position="639"/>
    </location>
</feature>
<dbReference type="EMBL" id="CAJFDH010000004">
    <property type="protein sequence ID" value="CAD5219156.1"/>
    <property type="molecule type" value="Genomic_DNA"/>
</dbReference>
<feature type="compositionally biased region" description="Basic and acidic residues" evidence="1">
    <location>
        <begin position="1760"/>
        <end position="1783"/>
    </location>
</feature>
<evidence type="ECO:0000256" key="1">
    <source>
        <dbReference type="SAM" id="MobiDB-lite"/>
    </source>
</evidence>
<dbReference type="EMBL" id="CAJFCW020000004">
    <property type="protein sequence ID" value="CAG9112358.1"/>
    <property type="molecule type" value="Genomic_DNA"/>
</dbReference>
<evidence type="ECO:0000313" key="3">
    <source>
        <dbReference type="Proteomes" id="UP000614601"/>
    </source>
</evidence>
<feature type="region of interest" description="Disordered" evidence="1">
    <location>
        <begin position="3028"/>
        <end position="3075"/>
    </location>
</feature>
<feature type="compositionally biased region" description="Basic and acidic residues" evidence="1">
    <location>
        <begin position="3033"/>
        <end position="3056"/>
    </location>
</feature>
<feature type="region of interest" description="Disordered" evidence="1">
    <location>
        <begin position="720"/>
        <end position="766"/>
    </location>
</feature>
<keyword evidence="3" id="KW-1185">Reference proteome</keyword>
<feature type="region of interest" description="Disordered" evidence="1">
    <location>
        <begin position="3339"/>
        <end position="3385"/>
    </location>
</feature>
<feature type="region of interest" description="Disordered" evidence="1">
    <location>
        <begin position="2945"/>
        <end position="2965"/>
    </location>
</feature>
<feature type="compositionally biased region" description="Basic and acidic residues" evidence="1">
    <location>
        <begin position="725"/>
        <end position="748"/>
    </location>
</feature>
<feature type="region of interest" description="Disordered" evidence="1">
    <location>
        <begin position="2392"/>
        <end position="2438"/>
    </location>
</feature>
<feature type="region of interest" description="Disordered" evidence="1">
    <location>
        <begin position="3543"/>
        <end position="3589"/>
    </location>
</feature>
<feature type="compositionally biased region" description="Basic and acidic residues" evidence="1">
    <location>
        <begin position="3344"/>
        <end position="3367"/>
    </location>
</feature>
<feature type="region of interest" description="Disordered" evidence="1">
    <location>
        <begin position="1756"/>
        <end position="1801"/>
    </location>
</feature>
<feature type="region of interest" description="Disordered" evidence="1">
    <location>
        <begin position="2824"/>
        <end position="2870"/>
    </location>
</feature>
<protein>
    <submittedName>
        <fullName evidence="2">Uncharacterized protein</fullName>
    </submittedName>
</protein>
<feature type="region of interest" description="Disordered" evidence="1">
    <location>
        <begin position="492"/>
        <end position="542"/>
    </location>
</feature>
<feature type="region of interest" description="Disordered" evidence="1">
    <location>
        <begin position="825"/>
        <end position="878"/>
    </location>
</feature>
<feature type="region of interest" description="Disordered" evidence="1">
    <location>
        <begin position="3652"/>
        <end position="3698"/>
    </location>
</feature>
<feature type="compositionally biased region" description="Basic and acidic residues" evidence="1">
    <location>
        <begin position="1676"/>
        <end position="1699"/>
    </location>
</feature>
<feature type="compositionally biased region" description="Basic and acidic residues" evidence="1">
    <location>
        <begin position="3766"/>
        <end position="3789"/>
    </location>
</feature>
<feature type="compositionally biased region" description="Basic and acidic residues" evidence="1">
    <location>
        <begin position="3548"/>
        <end position="3571"/>
    </location>
</feature>
<feature type="compositionally biased region" description="Basic and acidic residues" evidence="1">
    <location>
        <begin position="2721"/>
        <end position="2744"/>
    </location>
</feature>
<feature type="compositionally biased region" description="Basic and acidic residues" evidence="1">
    <location>
        <begin position="946"/>
        <end position="955"/>
    </location>
</feature>
<feature type="compositionally biased region" description="Basic and acidic residues" evidence="1">
    <location>
        <begin position="2613"/>
        <end position="2636"/>
    </location>
</feature>
<dbReference type="Proteomes" id="UP000614601">
    <property type="component" value="Unassembled WGS sequence"/>
</dbReference>
<feature type="region of interest" description="Disordered" evidence="1">
    <location>
        <begin position="2608"/>
        <end position="2654"/>
    </location>
</feature>
<feature type="compositionally biased region" description="Basic and acidic residues" evidence="1">
    <location>
        <begin position="2193"/>
        <end position="2202"/>
    </location>
</feature>
<feature type="region of interest" description="Disordered" evidence="1">
    <location>
        <begin position="1863"/>
        <end position="1909"/>
    </location>
</feature>
<feature type="region of interest" description="Disordered" evidence="1">
    <location>
        <begin position="385"/>
        <end position="414"/>
    </location>
</feature>
<feature type="region of interest" description="Disordered" evidence="1">
    <location>
        <begin position="1143"/>
        <end position="1196"/>
    </location>
</feature>
<feature type="compositionally biased region" description="Basic and acidic residues" evidence="1">
    <location>
        <begin position="830"/>
        <end position="860"/>
    </location>
</feature>
<feature type="region of interest" description="Disordered" evidence="1">
    <location>
        <begin position="2716"/>
        <end position="2762"/>
    </location>
</feature>
<feature type="compositionally biased region" description="Basic and acidic residues" evidence="1">
    <location>
        <begin position="1868"/>
        <end position="1891"/>
    </location>
</feature>
<feature type="compositionally biased region" description="Basic and acidic residues" evidence="1">
    <location>
        <begin position="3453"/>
        <end position="3462"/>
    </location>
</feature>
<dbReference type="Proteomes" id="UP000783686">
    <property type="component" value="Unassembled WGS sequence"/>
</dbReference>
<feature type="compositionally biased region" description="Basic and acidic residues" evidence="1">
    <location>
        <begin position="1976"/>
        <end position="1999"/>
    </location>
</feature>
<accession>A0A811KTL2</accession>
<evidence type="ECO:0000313" key="2">
    <source>
        <dbReference type="EMBL" id="CAD5219156.1"/>
    </source>
</evidence>
<feature type="region of interest" description="Disordered" evidence="1">
    <location>
        <begin position="2283"/>
        <end position="2330"/>
    </location>
</feature>
<feature type="region of interest" description="Disordered" evidence="1">
    <location>
        <begin position="3448"/>
        <end position="3480"/>
    </location>
</feature>
<feature type="compositionally biased region" description="Basic and acidic residues" evidence="1">
    <location>
        <begin position="1148"/>
        <end position="1178"/>
    </location>
</feature>
<feature type="region of interest" description="Disordered" evidence="1">
    <location>
        <begin position="604"/>
        <end position="657"/>
    </location>
</feature>
<reference evidence="2" key="1">
    <citation type="submission" date="2020-09" db="EMBL/GenBank/DDBJ databases">
        <authorList>
            <person name="Kikuchi T."/>
        </authorList>
    </citation>
    <scope>NUCLEOTIDE SEQUENCE</scope>
    <source>
        <strain evidence="2">SH1</strain>
    </source>
</reference>
<dbReference type="OrthoDB" id="5911877at2759"/>
<feature type="region of interest" description="Disordered" evidence="1">
    <location>
        <begin position="1577"/>
        <end position="1609"/>
    </location>
</feature>
<feature type="compositionally biased region" description="Basic and acidic residues" evidence="1">
    <location>
        <begin position="492"/>
        <end position="523"/>
    </location>
</feature>
<feature type="region of interest" description="Disordered" evidence="1">
    <location>
        <begin position="1971"/>
        <end position="2017"/>
    </location>
</feature>
<feature type="compositionally biased region" description="Basic and acidic residues" evidence="1">
    <location>
        <begin position="2288"/>
        <end position="2311"/>
    </location>
</feature>
<feature type="compositionally biased region" description="Basic and acidic residues" evidence="1">
    <location>
        <begin position="1466"/>
        <end position="1496"/>
    </location>
</feature>
<comment type="caution">
    <text evidence="2">The sequence shown here is derived from an EMBL/GenBank/DDBJ whole genome shotgun (WGS) entry which is preliminary data.</text>
</comment>
<feature type="region of interest" description="Disordered" evidence="1">
    <location>
        <begin position="2188"/>
        <end position="2220"/>
    </location>
</feature>
<feature type="region of interest" description="Disordered" evidence="1">
    <location>
        <begin position="1461"/>
        <end position="1514"/>
    </location>
</feature>
<feature type="region of interest" description="Disordered" evidence="1">
    <location>
        <begin position="2496"/>
        <end position="2546"/>
    </location>
</feature>
<feature type="region of interest" description="Disordered" evidence="1">
    <location>
        <begin position="1259"/>
        <end position="1291"/>
    </location>
</feature>
<feature type="region of interest" description="Disordered" evidence="1">
    <location>
        <begin position="3245"/>
        <end position="3277"/>
    </location>
</feature>
<feature type="region of interest" description="Disordered" evidence="1">
    <location>
        <begin position="427"/>
        <end position="447"/>
    </location>
</feature>
<feature type="region of interest" description="Disordered" evidence="1">
    <location>
        <begin position="1035"/>
        <end position="1081"/>
    </location>
</feature>
<feature type="compositionally biased region" description="Pro residues" evidence="1">
    <location>
        <begin position="437"/>
        <end position="446"/>
    </location>
</feature>
<feature type="compositionally biased region" description="Basic and acidic residues" evidence="1">
    <location>
        <begin position="1358"/>
        <end position="1381"/>
    </location>
</feature>
<feature type="compositionally biased region" description="Basic and acidic residues" evidence="1">
    <location>
        <begin position="2505"/>
        <end position="2528"/>
    </location>
</feature>
<feature type="compositionally biased region" description="Basic and acidic residues" evidence="1">
    <location>
        <begin position="2084"/>
        <end position="2107"/>
    </location>
</feature>
<feature type="region of interest" description="Disordered" evidence="1">
    <location>
        <begin position="941"/>
        <end position="973"/>
    </location>
</feature>
<feature type="region of interest" description="Disordered" evidence="1">
    <location>
        <begin position="3137"/>
        <end position="3183"/>
    </location>
</feature>
<feature type="compositionally biased region" description="Low complexity" evidence="1">
    <location>
        <begin position="385"/>
        <end position="405"/>
    </location>
</feature>
<feature type="region of interest" description="Disordered" evidence="1">
    <location>
        <begin position="2079"/>
        <end position="2125"/>
    </location>
</feature>
<name>A0A811KTL2_9BILA</name>
<sequence>MSSWFSYFRSPTPNNNEDPQPGTSEQIQTISETIDGLTQEQKQHINEVLNRAERSKQNVRVVMDQYQLRGLRERGSISESSIDIEDEDDLLEMDPLPKSVQVSVGQGTSREVSPFPQSDMSIDDLSASCRSYTPSITVENAPETTEDDLNIVSKGMKLLSNKIVEWVTNLDDDYGINSKQQHDDKEAELFYEGSLLDDYTTNFTRCVIIIALADVTTIRRIKKESLNIHLQQLAENLSRQAISSAYANFKPTASNKDQSNIQHDLVESIVQESLETAIAEYYLHEQKDYDLPYGVLINSSATATFNQQYSLSTINHTSISDSTEIESTSSDPGDNEKASDAAITLNITGNSISANITRLKQDLNQHLKEGVDGSGATKDNIFKIESPSTTENEQSEETTSSATSGADEEARFESQGSVIAGDSFEDHGLLAESPVKEAPPLPPPPVLIQKEELTTEELEHIERVRRLAEGLEMTPVEEPEIREAVLEFREAEPEFREAEPEFREAEPEFKEAEPEFKEAEPMLERTSSSATSGADEEAGFESQGSVIAGDSFEDHGLLAESPVKEAPPLPPLPVLIQKEELTAEELEHIERVRRLAEGLEMTSTYVEEPEIREAEPEFREAEPEFKEAEPEFKEAEPMLERTASSATSGADEEARFESQGSVIAGDSFEDHGLLAESPVKEAPPLPPPPVLIQKEELTAEELEHIERVRRLAEGLEMTSTYVEEPEIKEAEPEFREAEPDFKEAEPMLERTASSATSGGDEEARFESQGSVIAGDSFEDHGLLAESPVKEAPPPVLIQKEELTAEELEHIERVRRLAEGLEMTSTYVEEPEIREAEPEFREAEPEFKEAEPEFKEAEPMLERTASSATSGADEEARFESQGSVIAGDSFEDHGLLAESPVKEAPPLPPPPVFIQKEELTAEELEHIERVRRLAEGLEMTSTYVEEPEIREAEPMLERTASSATSGADEEARFESQGSVIAGDSFEDHGLLAESPVKEAPPLPPPVLIQKEELTAEELEHIERVRRLAEGLEMTSTYVEEPEIREAEPEFREAEPEFKEAEPMLERTASSATSGADEEARFESQGSVIAGDSFEDHGLLAESPVKEAPPLPPPVLIQKEELTAEELEHIERVRRLAEGLEMTSTYVEEPEIREAEPEFREAEPEFKEAEPEFKEAEPMLERTASSATSGADEEARFESQGSVIAGDSFEDHGLLAESPVKEAPPLPPPPVFIQKEELTAEELEHIERVRRLAEGLEMTSTYVEEPEIREAEPMLERTASSATSGADEEARFESQGSVIAGDSFEDHGLLAESPVKEAPPLPPPVLIQKEELTAEELEHIERVRRLAEGLEMTSTYVEEPEIREAEPEFREAEPEFKEAEPMLERTASSATSGADEEARFESQGSVIAGDSFEDHGLLAESPVKEAPPLPPPVLIQKEELTAEELEHIERVRRLAEGLEMTSTYVEEPEIREAEPEFREAEPEFKEAEPEFKEAEPMLERTASSATSGADEEARFESQGSVIAGDSFEDHGLLAESPVKEAPPLPPPPVFIQKEELTAEELEHIERVRRLAEGLEMTSTYVEEPEIREAEPMLERTASSATSGADEEARFESQGSVIAGDSFEDHGLLAESPVKEAPPLPPPVLIQKEELTAEELEHIERVRRLAEGLEMTSTYVEEPEIREAEPEFREAEPEFKEAEPMLERTASSATSGADEEARFESQGSVIAVLIQKEELTAEELEHIERVRRLAEGLEMTSTYVEEPEIKEAEPEFREAEPDFKEAEPMLERTASSATSGADEEARFESQGSVIAGDSFEDHGLLAESPVKEAPPLPPPVLIQKEELTAEELEHIERVRRLAEGLEMTSTYVEEPEIREAEPEFREAEPEFKEAEPMLERTASSATSGADEEARFESQGSVIAGDSFEDHGLLAESPVKEAPPLPPPVLIQKEELTAEELEHIERVRRLAEGLEMTSTYVEEPEIKEAEPEFREAEPDFKEAEPMLERTASSATSGADEEARFESQGSVIAGDSFEDHGLLAESPVKEAPPLPPPVLIQKEELTAEELEHIERVRRLAEGLEMTSTYVEEPEIKEAEPEFREAEPDFKEAEPMLERTASSATSGGDEEARFESQGSVIAGDSFEDHGLLAESPVKEAPPLPPPPVLIQKEELTAEELEHIERVRRLAEGLEMTSTYVEEPEIREAEPMLERTASSATSGADEEARFESQGSVIAGDSFEDHGLLAESPVKEAPPLPPPPVLIQKEELTAEELEHIERVRRLAEGLEMTSTYVEEPEIKEAEPEFKEAEPEFKEAEPMLERTSSSATSGADEEAGFESQGSVIAGDSFEDHGLLAESPVKEAPPLPPPPVLIQKEELTAEELEHIERVRRLAEGLEMTSTYVEEPEIREAEPEFREAEPDFKEAEPMLERTASSATSGGDEEARFESQGSVIAGDSFEDHGLLAESPVKEAPPLPPPVLIQKEELTAEEPEHIERVRRLAEGLEMTSTYVEEPEIKEAEPEFREAEPDFKEAEPMLERTASSATSGADEEARFESQGSVIAGDSFEDHGLLAESPVKEAPPLPPPVLIQKEELTAEELEHIERVRRLAEGLEMTSTYVEEPEIREAEPEFREAEPEFKEAEPMLERTASSATSGADEEARFESQGSVIAGDSFEDHGLLAESPVKEAPPLPPPVLIQKEELTAEELEHIERVRRLAEGLEMTSTYVEEPEIKEAEPEFREAEPDFKEAEPMLERTASSATSGADEEARFESQGSVIAGDSFEDHGLLAESPVKEAPPLPPPVLIQKEELTAEELEHIERVRRLAEGLEMTSTYVEEPEIKEAEPEFREAEPDFKEAEPMLERTASSATSGGDEEARFESQGSVIAGDSFEDHGLLAESPVKEAPPLPPPPVLIQKEELTAEELEHIERVRRLAEGLEMTSTYVEEPEIREAEPMLERTASSATSGADEEARFESQGSVIAGDSFEDHGLLAESPVKEAPPLPPPPVLIQKEELTAEELEHIERVRRLAEGLEMTSTYVEEPEIKEAEPEFKEAEPEFKEAEPMLERTSSSATSGADEEAGFESQGSVIAGDSFEDHGLLAESPVKEAPPLPPPPVLIQKEELTAEELEHIERVRRLAEGLEMTSTYVEEPEIREAEPEFREAEPDFKEAEPMLERTASSATSGGDEEARFESQGSVIAGDSFEDHGLLAESPVKEAPPLPPPVLIQKEELTAEEPEHIERVRRLAEGLEMTSTYVEEPEIREAEPMLERTASSATSGADEEARFESQGSVIAGDSFEDHGLLAESPVKEAPPLPPPVLIQKEELTAEELEHIERVRRLAEGLEMTSTYVEEPEIKEAEPEFREAEPDFKEAEPMLERTASSATSGGDEEARFESQGSVIAGDSFEDHGLLAESPVKEAPPLPPPPVLIQKEELTAEELEHIERVRRLAEGLEMTSTYVEEPEIREAEPMLERTASSATSGADEEARFESQGSVIAGDSFEDHGLLAESPVKEAPPLPPPPVLIQKEELTAEELEHIERVRRLAEGLEMTSTYVEEPEIKEAEPEFREAEPDFKEAEPMLERTASSATSGGDEEARFESQGSVIAGDSFEDHGLLAESPVKEAPPLPPPPVLIQKEELTAEELEHIERVRRLAEGLEMTSTYVEEPEIKEAEPEFREAEPDFKEAEPMLERTASSATSGGDEEARFESQGSVIAGDSFEDHGLLAESPVKEAPPLPPPPVLIQKEELTAEELEHIERVRRLAEGLEMTSTYVEEPEIREAEPEFREAEPEFKEAEPMLERTASSATSGGDEEARFESQGSVIAGDSFEDHGLLAESPVKEAPTSTTTSSFDSKRGVDSRRARTHRTGTTTG</sequence>
<feature type="region of interest" description="Disordered" evidence="1">
    <location>
        <begin position="1"/>
        <end position="24"/>
    </location>
</feature>
<feature type="compositionally biased region" description="Basic and acidic residues" evidence="1">
    <location>
        <begin position="1264"/>
        <end position="1273"/>
    </location>
</feature>
<feature type="compositionally biased region" description="Basic and acidic residues" evidence="1">
    <location>
        <begin position="3250"/>
        <end position="3259"/>
    </location>
</feature>
<feature type="compositionally biased region" description="Basic and acidic residues" evidence="1">
    <location>
        <begin position="1040"/>
        <end position="1063"/>
    </location>
</feature>